<sequence>MKNYTSLGVLAGLVLAFFIYLGVWYVVLAVLLAAIGGVVGAHFDGRIDLTAVWKGVVGQDRGQG</sequence>
<gene>
    <name evidence="2" type="ORF">CSING_02235</name>
    <name evidence="3" type="ORF">MHK08_07850</name>
</gene>
<evidence type="ECO:0000256" key="1">
    <source>
        <dbReference type="SAM" id="Phobius"/>
    </source>
</evidence>
<evidence type="ECO:0008006" key="6">
    <source>
        <dbReference type="Google" id="ProtNLM"/>
    </source>
</evidence>
<keyword evidence="1" id="KW-0472">Membrane</keyword>
<evidence type="ECO:0000313" key="4">
    <source>
        <dbReference type="Proteomes" id="UP000031890"/>
    </source>
</evidence>
<evidence type="ECO:0000313" key="5">
    <source>
        <dbReference type="Proteomes" id="UP001521911"/>
    </source>
</evidence>
<evidence type="ECO:0000313" key="3">
    <source>
        <dbReference type="EMBL" id="MCG7276382.1"/>
    </source>
</evidence>
<reference evidence="3 5" key="2">
    <citation type="submission" date="2022-02" db="EMBL/GenBank/DDBJ databases">
        <title>Uncovering new skin microbiome diversity through culturing and metagenomics.</title>
        <authorList>
            <person name="Conlan S."/>
            <person name="Deming C."/>
            <person name="Nisc Comparative Sequencing Program N."/>
            <person name="Segre J.A."/>
        </authorList>
    </citation>
    <scope>NUCLEOTIDE SEQUENCE [LARGE SCALE GENOMIC DNA]</scope>
    <source>
        <strain evidence="3 5">ACRQV</strain>
    </source>
</reference>
<keyword evidence="1" id="KW-1133">Transmembrane helix</keyword>
<reference evidence="2 4" key="1">
    <citation type="journal article" date="2015" name="Genome Announc.">
        <title>Complete Genome Sequence and Annotation of Corynebacterium singulare DSM 44357, Isolated from a Human Semen Specimen.</title>
        <authorList>
            <person name="Merten M."/>
            <person name="Brinkrolf K."/>
            <person name="Albersmeier A."/>
            <person name="Kutter Y."/>
            <person name="Ruckert C."/>
            <person name="Tauch A."/>
        </authorList>
    </citation>
    <scope>NUCLEOTIDE SEQUENCE [LARGE SCALE GENOMIC DNA]</scope>
    <source>
        <strain evidence="2">IBS B52218</strain>
    </source>
</reference>
<dbReference type="HOGENOM" id="CLU_196127_1_0_11"/>
<dbReference type="Proteomes" id="UP001521911">
    <property type="component" value="Unassembled WGS sequence"/>
</dbReference>
<accession>A0A0B6F1U3</accession>
<evidence type="ECO:0000313" key="2">
    <source>
        <dbReference type="EMBL" id="AJI78001.1"/>
    </source>
</evidence>
<keyword evidence="1" id="KW-0812">Transmembrane</keyword>
<name>A0A0B6F1U3_9CORY</name>
<dbReference type="KEGG" id="csx:CSING_02235"/>
<dbReference type="Proteomes" id="UP000031890">
    <property type="component" value="Chromosome"/>
</dbReference>
<feature type="transmembrane region" description="Helical" evidence="1">
    <location>
        <begin position="7"/>
        <end position="35"/>
    </location>
</feature>
<protein>
    <recommendedName>
        <fullName evidence="6">Small integral membrane protein (DUF2273)</fullName>
    </recommendedName>
</protein>
<proteinExistence type="predicted"/>
<dbReference type="STRING" id="161899.CSING_02235"/>
<keyword evidence="5" id="KW-1185">Reference proteome</keyword>
<dbReference type="EMBL" id="JAKRDF010000008">
    <property type="protein sequence ID" value="MCG7276382.1"/>
    <property type="molecule type" value="Genomic_DNA"/>
</dbReference>
<dbReference type="EMBL" id="CP010827">
    <property type="protein sequence ID" value="AJI78001.1"/>
    <property type="molecule type" value="Genomic_DNA"/>
</dbReference>
<dbReference type="RefSeq" id="WP_042529283.1">
    <property type="nucleotide sequence ID" value="NZ_CP010827.1"/>
</dbReference>
<organism evidence="2 4">
    <name type="scientific">Corynebacterium singulare</name>
    <dbReference type="NCBI Taxonomy" id="161899"/>
    <lineage>
        <taxon>Bacteria</taxon>
        <taxon>Bacillati</taxon>
        <taxon>Actinomycetota</taxon>
        <taxon>Actinomycetes</taxon>
        <taxon>Mycobacteriales</taxon>
        <taxon>Corynebacteriaceae</taxon>
        <taxon>Corynebacterium</taxon>
    </lineage>
</organism>
<dbReference type="AlphaFoldDB" id="A0A0B6F1U3"/>